<feature type="domain" description="Sushi" evidence="18">
    <location>
        <begin position="758"/>
        <end position="819"/>
    </location>
</feature>
<feature type="region of interest" description="Disordered" evidence="15">
    <location>
        <begin position="1"/>
        <end position="133"/>
    </location>
</feature>
<organism evidence="19 20">
    <name type="scientific">Phodopus roborovskii</name>
    <name type="common">Roborovski's desert hamster</name>
    <name type="synonym">Cricetulus roborovskii</name>
    <dbReference type="NCBI Taxonomy" id="109678"/>
    <lineage>
        <taxon>Eukaryota</taxon>
        <taxon>Metazoa</taxon>
        <taxon>Chordata</taxon>
        <taxon>Craniata</taxon>
        <taxon>Vertebrata</taxon>
        <taxon>Euteleostomi</taxon>
        <taxon>Mammalia</taxon>
        <taxon>Eutheria</taxon>
        <taxon>Euarchontoglires</taxon>
        <taxon>Glires</taxon>
        <taxon>Rodentia</taxon>
        <taxon>Myomorpha</taxon>
        <taxon>Muroidea</taxon>
        <taxon>Cricetidae</taxon>
        <taxon>Cricetinae</taxon>
        <taxon>Phodopus</taxon>
    </lineage>
</organism>
<keyword evidence="5" id="KW-0677">Repeat</keyword>
<comment type="subcellular location">
    <subcellularLocation>
        <location evidence="1">Endoplasmic reticulum membrane</location>
        <topology evidence="1">Single-pass type I membrane protein</topology>
    </subcellularLocation>
</comment>
<dbReference type="FunFam" id="2.10.70.10:FF:000012">
    <property type="entry name" value="Seizure related 6 homolog like"/>
    <property type="match status" value="1"/>
</dbReference>
<sequence length="953" mass="103756">MRPWVSVLTPPKTGHDGAPEGDMHPSTAYFLPSASLESNLDEGVTSEAPGPLPSQKSLETLQGSSPPALPDQASVQHTPALRKSLPSLKQLNSARRQLRPLSTPTTLQRLRSPTSATTKPHVPGDPEQPTAPAPLQIVPFATLVTTLPNSPEPAQAPDDSSQGGPMDKSDNELTGSASEESQETTTSTIITTTIITTEQAPALCSVSFTDPEGYIDSSDFPPQPLGSFLECTYNVTVYTGYGVELQVKSVNLSEGELLSIRGVDGPTLTVLANQTLLVEGQVIRSPTNAISVYFRTFQDDGLGTFQLHYQAFMLSCNFPRRPEAGDVTVVDLHSGGEAHFHCHLGYELQGAKTLTCINASKPHWSSREPVCSAPCGGAVHNATIGRVLSPSYPGNANGSQLCVWTIEAPAGQKLHLHLERLLLQGKDRMIVYSGLTNASALLYDSLRTESVPFEGLLSEGSSIHIEFTSDQGQAASAFNIRFEAFEKGHCYEPYIQNGNFTTSDTTYNIGAIVEFTCDPGHSLEQGPAVIECVNVRDPYWNDTEPLCRVIPSSSLCPSSLNLSNSDILTIYDGDEVVPHVLGQYFGTSSPQKLYSSTPDLTIQFHSDPAGLIFGKGQGFIMNYIEVSRNDSCSDLPEIQNGWKTTSHTELVRGARITYQCDPGYDIVGSDTLTCQWDLSWSSDPPFCEKIMYCTDPGEVEHSTRLISDPVLLVGTTIQYTCSPGFVLEGSSLLTCYSRETGTPIWTSRLPHCVSEESLACDNPGLPENGYQILYKRLYLPGESLTFMCYEGFELMGEVTIRCILGQPSHWSGPLPICKVNQDSFEHALEVAETAAESSLEGGSMALAIFIPVLLISLLLGGAYIYITRCRQYSSLRLPLMYSHPYSQITVETEFDNPIYETGAARQEYSLSSTHTCVCWAYAPQPGRCLPSAVLGDYVRTRRRSPFSSGRTFR</sequence>
<dbReference type="InterPro" id="IPR035914">
    <property type="entry name" value="Sperma_CUB_dom_sf"/>
</dbReference>
<evidence type="ECO:0000256" key="9">
    <source>
        <dbReference type="ARBA" id="ARBA00023157"/>
    </source>
</evidence>
<evidence type="ECO:0000256" key="12">
    <source>
        <dbReference type="ARBA" id="ARBA00067914"/>
    </source>
</evidence>
<feature type="domain" description="Sushi" evidence="18">
    <location>
        <begin position="691"/>
        <end position="754"/>
    </location>
</feature>
<dbReference type="CDD" id="cd00041">
    <property type="entry name" value="CUB"/>
    <property type="match status" value="3"/>
</dbReference>
<dbReference type="FunFam" id="2.60.120.290:FF:000030">
    <property type="entry name" value="Seizure related 6 homolog like"/>
    <property type="match status" value="1"/>
</dbReference>
<keyword evidence="7 16" id="KW-1133">Transmembrane helix</keyword>
<feature type="domain" description="Sushi" evidence="18">
    <location>
        <begin position="630"/>
        <end position="689"/>
    </location>
</feature>
<feature type="domain" description="Sushi" evidence="18">
    <location>
        <begin position="488"/>
        <end position="549"/>
    </location>
</feature>
<dbReference type="Pfam" id="PF00084">
    <property type="entry name" value="Sushi"/>
    <property type="match status" value="5"/>
</dbReference>
<keyword evidence="4" id="KW-0732">Signal</keyword>
<dbReference type="SMART" id="SM00042">
    <property type="entry name" value="CUB"/>
    <property type="match status" value="2"/>
</dbReference>
<dbReference type="SUPFAM" id="SSF57535">
    <property type="entry name" value="Complement control module/SCR domain"/>
    <property type="match status" value="5"/>
</dbReference>
<keyword evidence="8 16" id="KW-0472">Membrane</keyword>
<evidence type="ECO:0000256" key="13">
    <source>
        <dbReference type="PROSITE-ProRule" id="PRU00059"/>
    </source>
</evidence>
<dbReference type="PANTHER" id="PTHR45656:SF8">
    <property type="entry name" value="SEIZURE 6-LIKE PROTEIN"/>
    <property type="match status" value="1"/>
</dbReference>
<dbReference type="AlphaFoldDB" id="A0AAU9YWG1"/>
<evidence type="ECO:0000256" key="3">
    <source>
        <dbReference type="ARBA" id="ARBA00022692"/>
    </source>
</evidence>
<comment type="similarity">
    <text evidence="11">Belongs to the SEZ6 family.</text>
</comment>
<evidence type="ECO:0000256" key="14">
    <source>
        <dbReference type="PROSITE-ProRule" id="PRU00302"/>
    </source>
</evidence>
<dbReference type="InterPro" id="IPR035976">
    <property type="entry name" value="Sushi/SCR/CCP_sf"/>
</dbReference>
<accession>A0AAU9YWG1</accession>
<feature type="disulfide bond" evidence="14">
    <location>
        <begin position="660"/>
        <end position="687"/>
    </location>
</feature>
<feature type="compositionally biased region" description="Basic and acidic residues" evidence="15">
    <location>
        <begin position="13"/>
        <end position="23"/>
    </location>
</feature>
<feature type="disulfide bond" evidence="13">
    <location>
        <begin position="204"/>
        <end position="231"/>
    </location>
</feature>
<dbReference type="InterPro" id="IPR000859">
    <property type="entry name" value="CUB_dom"/>
</dbReference>
<evidence type="ECO:0000256" key="1">
    <source>
        <dbReference type="ARBA" id="ARBA00004115"/>
    </source>
</evidence>
<dbReference type="Gene3D" id="2.10.70.10">
    <property type="entry name" value="Complement Module, domain 1"/>
    <property type="match status" value="5"/>
</dbReference>
<evidence type="ECO:0000256" key="7">
    <source>
        <dbReference type="ARBA" id="ARBA00022989"/>
    </source>
</evidence>
<feature type="domain" description="CUB" evidence="17">
    <location>
        <begin position="375"/>
        <end position="485"/>
    </location>
</feature>
<gene>
    <name evidence="19" type="primary">Sez6l</name>
    <name evidence="19" type="ORF">PHOROB_LOCUS2428</name>
</gene>
<dbReference type="PROSITE" id="PS50923">
    <property type="entry name" value="SUSHI"/>
    <property type="match status" value="5"/>
</dbReference>
<dbReference type="GO" id="GO:0021680">
    <property type="term" value="P:cerebellar Purkinje cell layer development"/>
    <property type="evidence" value="ECO:0007669"/>
    <property type="project" value="UniProtKB-ARBA"/>
</dbReference>
<feature type="transmembrane region" description="Helical" evidence="16">
    <location>
        <begin position="844"/>
        <end position="866"/>
    </location>
</feature>
<keyword evidence="10" id="KW-0325">Glycoprotein</keyword>
<feature type="compositionally biased region" description="Polar residues" evidence="15">
    <location>
        <begin position="87"/>
        <end position="118"/>
    </location>
</feature>
<name>A0AAU9YWG1_PHORO</name>
<keyword evidence="3 16" id="KW-0812">Transmembrane</keyword>
<dbReference type="FunFam" id="2.10.70.10:FF:000009">
    <property type="entry name" value="Seizure related 6 homolog like"/>
    <property type="match status" value="1"/>
</dbReference>
<dbReference type="FunFam" id="2.10.70.10:FF:000010">
    <property type="entry name" value="Seizure related 6 homolog like"/>
    <property type="match status" value="1"/>
</dbReference>
<keyword evidence="9 14" id="KW-1015">Disulfide bond</keyword>
<dbReference type="GO" id="GO:0060074">
    <property type="term" value="P:synapse maturation"/>
    <property type="evidence" value="ECO:0007669"/>
    <property type="project" value="TreeGrafter"/>
</dbReference>
<keyword evidence="2 14" id="KW-0768">Sushi</keyword>
<evidence type="ECO:0000256" key="5">
    <source>
        <dbReference type="ARBA" id="ARBA00022737"/>
    </source>
</evidence>
<evidence type="ECO:0000259" key="18">
    <source>
        <dbReference type="PROSITE" id="PS50923"/>
    </source>
</evidence>
<feature type="domain" description="CUB" evidence="17">
    <location>
        <begin position="204"/>
        <end position="312"/>
    </location>
</feature>
<reference evidence="19" key="1">
    <citation type="submission" date="2022-06" db="EMBL/GenBank/DDBJ databases">
        <authorList>
            <person name="Andreotti S."/>
            <person name="Wyler E."/>
        </authorList>
    </citation>
    <scope>NUCLEOTIDE SEQUENCE</scope>
</reference>
<evidence type="ECO:0000256" key="2">
    <source>
        <dbReference type="ARBA" id="ARBA00022659"/>
    </source>
</evidence>
<feature type="disulfide bond" evidence="13">
    <location>
        <begin position="375"/>
        <end position="402"/>
    </location>
</feature>
<evidence type="ECO:0000256" key="16">
    <source>
        <dbReference type="SAM" id="Phobius"/>
    </source>
</evidence>
<dbReference type="InterPro" id="IPR000436">
    <property type="entry name" value="Sushi_SCR_CCP_dom"/>
</dbReference>
<evidence type="ECO:0000313" key="19">
    <source>
        <dbReference type="EMBL" id="CAH6778727.1"/>
    </source>
</evidence>
<dbReference type="CDD" id="cd00033">
    <property type="entry name" value="CCP"/>
    <property type="match status" value="5"/>
</dbReference>
<dbReference type="Pfam" id="PF00431">
    <property type="entry name" value="CUB"/>
    <property type="match status" value="1"/>
</dbReference>
<dbReference type="GO" id="GO:0008344">
    <property type="term" value="P:adult locomotory behavior"/>
    <property type="evidence" value="ECO:0007669"/>
    <property type="project" value="UniProtKB-ARBA"/>
</dbReference>
<dbReference type="GO" id="GO:0043025">
    <property type="term" value="C:neuronal cell body"/>
    <property type="evidence" value="ECO:0007669"/>
    <property type="project" value="UniProtKB-ARBA"/>
</dbReference>
<dbReference type="Gene3D" id="2.60.120.290">
    <property type="entry name" value="Spermadhesin, CUB domain"/>
    <property type="match status" value="3"/>
</dbReference>
<dbReference type="EMBL" id="CALSGD010000490">
    <property type="protein sequence ID" value="CAH6778727.1"/>
    <property type="molecule type" value="Genomic_DNA"/>
</dbReference>
<evidence type="ECO:0000256" key="10">
    <source>
        <dbReference type="ARBA" id="ARBA00023180"/>
    </source>
</evidence>
<dbReference type="GO" id="GO:0005789">
    <property type="term" value="C:endoplasmic reticulum membrane"/>
    <property type="evidence" value="ECO:0007669"/>
    <property type="project" value="UniProtKB-SubCell"/>
</dbReference>
<evidence type="ECO:0000313" key="20">
    <source>
        <dbReference type="Proteomes" id="UP001152836"/>
    </source>
</evidence>
<evidence type="ECO:0000256" key="11">
    <source>
        <dbReference type="ARBA" id="ARBA00060982"/>
    </source>
</evidence>
<dbReference type="GO" id="GO:0090036">
    <property type="term" value="P:regulation of protein kinase C signaling"/>
    <property type="evidence" value="ECO:0007669"/>
    <property type="project" value="TreeGrafter"/>
</dbReference>
<dbReference type="SUPFAM" id="SSF49854">
    <property type="entry name" value="Spermadhesin, CUB domain"/>
    <property type="match status" value="3"/>
</dbReference>
<proteinExistence type="inferred from homology"/>
<evidence type="ECO:0000256" key="15">
    <source>
        <dbReference type="SAM" id="MobiDB-lite"/>
    </source>
</evidence>
<comment type="caution">
    <text evidence="14">Lacks conserved residue(s) required for the propagation of feature annotation.</text>
</comment>
<keyword evidence="20" id="KW-1185">Reference proteome</keyword>
<feature type="compositionally biased region" description="Low complexity" evidence="15">
    <location>
        <begin position="176"/>
        <end position="187"/>
    </location>
</feature>
<comment type="caution">
    <text evidence="19">The sequence shown here is derived from an EMBL/GenBank/DDBJ whole genome shotgun (WGS) entry which is preliminary data.</text>
</comment>
<evidence type="ECO:0000256" key="6">
    <source>
        <dbReference type="ARBA" id="ARBA00022824"/>
    </source>
</evidence>
<dbReference type="InterPro" id="IPR051277">
    <property type="entry name" value="SEZ6_CSMD_C4BPB_Regulators"/>
</dbReference>
<dbReference type="PROSITE" id="PS01180">
    <property type="entry name" value="CUB"/>
    <property type="match status" value="2"/>
</dbReference>
<feature type="region of interest" description="Disordered" evidence="15">
    <location>
        <begin position="146"/>
        <end position="187"/>
    </location>
</feature>
<evidence type="ECO:0000256" key="8">
    <source>
        <dbReference type="ARBA" id="ARBA00023136"/>
    </source>
</evidence>
<keyword evidence="6" id="KW-0256">Endoplasmic reticulum</keyword>
<dbReference type="FunFam" id="2.10.70.10:FF:000025">
    <property type="entry name" value="seizure 6-like protein 2 isoform X2"/>
    <property type="match status" value="1"/>
</dbReference>
<dbReference type="Proteomes" id="UP001152836">
    <property type="component" value="Unassembled WGS sequence"/>
</dbReference>
<evidence type="ECO:0000259" key="17">
    <source>
        <dbReference type="PROSITE" id="PS01180"/>
    </source>
</evidence>
<protein>
    <recommendedName>
        <fullName evidence="12">Seizure 6-like protein</fullName>
    </recommendedName>
</protein>
<dbReference type="PANTHER" id="PTHR45656">
    <property type="entry name" value="PROTEIN CBR-CLEC-78"/>
    <property type="match status" value="1"/>
</dbReference>
<evidence type="ECO:0000256" key="4">
    <source>
        <dbReference type="ARBA" id="ARBA00022729"/>
    </source>
</evidence>
<feature type="domain" description="Sushi" evidence="18">
    <location>
        <begin position="314"/>
        <end position="373"/>
    </location>
</feature>
<feature type="compositionally biased region" description="Polar residues" evidence="15">
    <location>
        <begin position="54"/>
        <end position="65"/>
    </location>
</feature>
<dbReference type="SMART" id="SM00032">
    <property type="entry name" value="CCP"/>
    <property type="match status" value="5"/>
</dbReference>